<name>A0A3N6MGE5_9BURK</name>
<sequence>MKGVGGLAALAGAGLALWLLWHEDPRAVLAALHAAGWGLVLAALIHVLHILSNARAWQILFERVSRPPLRFLFLLTWIRESVNSLLPVIRVGGDIEAFRLLLRRGVPVPLAASSLIVDTQLTVISQLMFTIVGIGFLFSHGESGDLRLAGDLALGVAVLAPLLAAFALIQHANPFERVTRVLDRMLSGKLVGTVTASWQVDEAIKEVWRRRGAVIRYLFFWQPLHYTITSFEIWAALFFLGARVTFVEALVIESLIQALSSAAFFVPGAVGVQEGGFIVIGGALGLDPALCLALAGARRIRDVVIFVPGLLAWQAVEAPQVPGGLRYLFSRTLFPRKRQ</sequence>
<feature type="transmembrane region" description="Helical" evidence="6">
    <location>
        <begin position="150"/>
        <end position="169"/>
    </location>
</feature>
<keyword evidence="2" id="KW-1003">Cell membrane</keyword>
<dbReference type="GO" id="GO:0005886">
    <property type="term" value="C:plasma membrane"/>
    <property type="evidence" value="ECO:0007669"/>
    <property type="project" value="UniProtKB-SubCell"/>
</dbReference>
<feature type="transmembrane region" description="Helical" evidence="6">
    <location>
        <begin position="276"/>
        <end position="295"/>
    </location>
</feature>
<evidence type="ECO:0000313" key="7">
    <source>
        <dbReference type="EMBL" id="RQH02068.1"/>
    </source>
</evidence>
<keyword evidence="4 6" id="KW-1133">Transmembrane helix</keyword>
<evidence type="ECO:0000256" key="4">
    <source>
        <dbReference type="ARBA" id="ARBA00022989"/>
    </source>
</evidence>
<dbReference type="InterPro" id="IPR022791">
    <property type="entry name" value="L-PG_synthase/AglD"/>
</dbReference>
<dbReference type="RefSeq" id="WP_124153286.1">
    <property type="nucleotide sequence ID" value="NZ_RQIS01000020.1"/>
</dbReference>
<dbReference type="Pfam" id="PF03706">
    <property type="entry name" value="LPG_synthase_TM"/>
    <property type="match status" value="1"/>
</dbReference>
<proteinExistence type="predicted"/>
<dbReference type="PANTHER" id="PTHR39087:SF2">
    <property type="entry name" value="UPF0104 MEMBRANE PROTEIN MJ1595"/>
    <property type="match status" value="1"/>
</dbReference>
<dbReference type="EMBL" id="RQIS01000020">
    <property type="protein sequence ID" value="RQH02068.1"/>
    <property type="molecule type" value="Genomic_DNA"/>
</dbReference>
<evidence type="ECO:0000256" key="5">
    <source>
        <dbReference type="ARBA" id="ARBA00023136"/>
    </source>
</evidence>
<organism evidence="7 8">
    <name type="scientific">Paraburkholderia dinghuensis</name>
    <dbReference type="NCBI Taxonomy" id="2305225"/>
    <lineage>
        <taxon>Bacteria</taxon>
        <taxon>Pseudomonadati</taxon>
        <taxon>Pseudomonadota</taxon>
        <taxon>Betaproteobacteria</taxon>
        <taxon>Burkholderiales</taxon>
        <taxon>Burkholderiaceae</taxon>
        <taxon>Paraburkholderia</taxon>
    </lineage>
</organism>
<accession>A0A3N6MGE5</accession>
<dbReference type="AlphaFoldDB" id="A0A3N6MGE5"/>
<feature type="transmembrane region" description="Helical" evidence="6">
    <location>
        <begin position="249"/>
        <end position="270"/>
    </location>
</feature>
<dbReference type="Proteomes" id="UP000272778">
    <property type="component" value="Unassembled WGS sequence"/>
</dbReference>
<evidence type="ECO:0000313" key="8">
    <source>
        <dbReference type="Proteomes" id="UP000272778"/>
    </source>
</evidence>
<gene>
    <name evidence="7" type="ORF">D1Y85_22495</name>
</gene>
<comment type="caution">
    <text evidence="7">The sequence shown here is derived from an EMBL/GenBank/DDBJ whole genome shotgun (WGS) entry which is preliminary data.</text>
</comment>
<keyword evidence="8" id="KW-1185">Reference proteome</keyword>
<dbReference type="PANTHER" id="PTHR39087">
    <property type="entry name" value="UPF0104 MEMBRANE PROTEIN MJ1595"/>
    <property type="match status" value="1"/>
</dbReference>
<protein>
    <submittedName>
        <fullName evidence="7">Uncharacterized protein</fullName>
    </submittedName>
</protein>
<reference evidence="7 8" key="1">
    <citation type="submission" date="2018-11" db="EMBL/GenBank/DDBJ databases">
        <title>Paraburkholderia sp. DHOA04, isolated from soil.</title>
        <authorList>
            <person name="Gao Z.-H."/>
            <person name="Qiu L.-H."/>
            <person name="Fu J.-C."/>
        </authorList>
    </citation>
    <scope>NUCLEOTIDE SEQUENCE [LARGE SCALE GENOMIC DNA]</scope>
    <source>
        <strain evidence="7 8">DHOA04</strain>
    </source>
</reference>
<keyword evidence="5 6" id="KW-0472">Membrane</keyword>
<evidence type="ECO:0000256" key="1">
    <source>
        <dbReference type="ARBA" id="ARBA00004651"/>
    </source>
</evidence>
<dbReference type="NCBIfam" id="TIGR03476">
    <property type="entry name" value="HpnL"/>
    <property type="match status" value="1"/>
</dbReference>
<feature type="transmembrane region" description="Helical" evidence="6">
    <location>
        <begin position="26"/>
        <end position="51"/>
    </location>
</feature>
<comment type="subcellular location">
    <subcellularLocation>
        <location evidence="1">Cell membrane</location>
        <topology evidence="1">Multi-pass membrane protein</topology>
    </subcellularLocation>
</comment>
<evidence type="ECO:0000256" key="3">
    <source>
        <dbReference type="ARBA" id="ARBA00022692"/>
    </source>
</evidence>
<dbReference type="OrthoDB" id="9124933at2"/>
<feature type="transmembrane region" description="Helical" evidence="6">
    <location>
        <begin position="110"/>
        <end position="138"/>
    </location>
</feature>
<evidence type="ECO:0000256" key="6">
    <source>
        <dbReference type="SAM" id="Phobius"/>
    </source>
</evidence>
<keyword evidence="3 6" id="KW-0812">Transmembrane</keyword>
<feature type="transmembrane region" description="Helical" evidence="6">
    <location>
        <begin position="224"/>
        <end position="242"/>
    </location>
</feature>
<evidence type="ECO:0000256" key="2">
    <source>
        <dbReference type="ARBA" id="ARBA00022475"/>
    </source>
</evidence>